<proteinExistence type="predicted"/>
<accession>A0ABY2X4P4</accession>
<organism evidence="1 2">
    <name type="scientific">Ruegeria sediminis</name>
    <dbReference type="NCBI Taxonomy" id="2583820"/>
    <lineage>
        <taxon>Bacteria</taxon>
        <taxon>Pseudomonadati</taxon>
        <taxon>Pseudomonadota</taxon>
        <taxon>Alphaproteobacteria</taxon>
        <taxon>Rhodobacterales</taxon>
        <taxon>Roseobacteraceae</taxon>
        <taxon>Ruegeria</taxon>
    </lineage>
</organism>
<evidence type="ECO:0000313" key="1">
    <source>
        <dbReference type="EMBL" id="TMV10371.1"/>
    </source>
</evidence>
<evidence type="ECO:0000313" key="2">
    <source>
        <dbReference type="Proteomes" id="UP001193035"/>
    </source>
</evidence>
<dbReference type="Proteomes" id="UP001193035">
    <property type="component" value="Unassembled WGS sequence"/>
</dbReference>
<sequence>MMAAQDLPAAPEGADVPEWIHLAPAGPIETFDRRGPYEITDPQAVIDASFAPRGEIEIDVNHATFTAAPQGGDAPARGWITEMQARPDGIWGRVRWTEEGRRLVATRAYRRISPVFALDRPKGRRVVSILNASLVNRQNLRGLAALNQEKEDGGMPFIEKLAELLGLDPAATEADIEAAIAALKKGGETEAMQAQLGEIATALGVEVDGDIVAAAKAAKTAAPGWQDAVAELQAENVALQSELTSFKQDRAREKAAAFVDGEIAKGRVGVKPLREHYIAMHQEDPARVEKEIGALPILGPSGVTVEPPSIEGDVSLNAEQEAFARLIGVDPTKLAENLKPRKEAN</sequence>
<dbReference type="Pfam" id="PF10123">
    <property type="entry name" value="Mu-like_Pro"/>
    <property type="match status" value="1"/>
</dbReference>
<keyword evidence="2" id="KW-1185">Reference proteome</keyword>
<protein>
    <recommendedName>
        <fullName evidence="3">Mu-like prophage I protein</fullName>
    </recommendedName>
</protein>
<dbReference type="EMBL" id="VCPD01000001">
    <property type="protein sequence ID" value="TMV10371.1"/>
    <property type="molecule type" value="Genomic_DNA"/>
</dbReference>
<name>A0ABY2X4P4_9RHOB</name>
<gene>
    <name evidence="1" type="ORF">FGK63_01780</name>
</gene>
<reference evidence="1 2" key="1">
    <citation type="submission" date="2019-05" db="EMBL/GenBank/DDBJ databases">
        <title>Ruegeria sp. nov., isolated from tidal flat.</title>
        <authorList>
            <person name="Kim W."/>
        </authorList>
    </citation>
    <scope>NUCLEOTIDE SEQUENCE [LARGE SCALE GENOMIC DNA]</scope>
    <source>
        <strain evidence="1 2">CAU 1488</strain>
    </source>
</reference>
<comment type="caution">
    <text evidence="1">The sequence shown here is derived from an EMBL/GenBank/DDBJ whole genome shotgun (WGS) entry which is preliminary data.</text>
</comment>
<evidence type="ECO:0008006" key="3">
    <source>
        <dbReference type="Google" id="ProtNLM"/>
    </source>
</evidence>
<dbReference type="InterPro" id="IPR012106">
    <property type="entry name" value="Phage_Mu_Gp1"/>
</dbReference>